<keyword evidence="1" id="KW-0812">Transmembrane</keyword>
<evidence type="ECO:0000256" key="1">
    <source>
        <dbReference type="SAM" id="Phobius"/>
    </source>
</evidence>
<evidence type="ECO:0000313" key="2">
    <source>
        <dbReference type="EMBL" id="SEJ63055.1"/>
    </source>
</evidence>
<dbReference type="GeneID" id="80818722"/>
<keyword evidence="1" id="KW-0472">Membrane</keyword>
<name>A0A975ZNR3_9RHOB</name>
<dbReference type="RefSeq" id="WP_074836883.1">
    <property type="nucleotide sequence ID" value="NZ_CATMKJ010000007.1"/>
</dbReference>
<organism evidence="2 3">
    <name type="scientific">Marinovum algicola</name>
    <dbReference type="NCBI Taxonomy" id="42444"/>
    <lineage>
        <taxon>Bacteria</taxon>
        <taxon>Pseudomonadati</taxon>
        <taxon>Pseudomonadota</taxon>
        <taxon>Alphaproteobacteria</taxon>
        <taxon>Rhodobacterales</taxon>
        <taxon>Roseobacteraceae</taxon>
        <taxon>Marinovum</taxon>
    </lineage>
</organism>
<dbReference type="AlphaFoldDB" id="A0A975ZNR3"/>
<dbReference type="EMBL" id="FNYY01000008">
    <property type="protein sequence ID" value="SEJ63055.1"/>
    <property type="molecule type" value="Genomic_DNA"/>
</dbReference>
<reference evidence="2 3" key="1">
    <citation type="submission" date="2016-10" db="EMBL/GenBank/DDBJ databases">
        <authorList>
            <person name="Varghese N."/>
            <person name="Submissions S."/>
        </authorList>
    </citation>
    <scope>NUCLEOTIDE SEQUENCE [LARGE SCALE GENOMIC DNA]</scope>
    <source>
        <strain evidence="2 3">FF3</strain>
    </source>
</reference>
<sequence length="79" mass="8632">MGQPQKDPAGAPHLQNVIYLDSRRPAAPKVVAQKPGQDTARAVLDTPQADQAAFPWHRILWPILAVLVLGTISWAAWTL</sequence>
<comment type="caution">
    <text evidence="2">The sequence shown here is derived from an EMBL/GenBank/DDBJ whole genome shotgun (WGS) entry which is preliminary data.</text>
</comment>
<protein>
    <submittedName>
        <fullName evidence="2">Uncharacterized protein</fullName>
    </submittedName>
</protein>
<accession>A0A975ZNR3</accession>
<evidence type="ECO:0000313" key="3">
    <source>
        <dbReference type="Proteomes" id="UP000182932"/>
    </source>
</evidence>
<proteinExistence type="predicted"/>
<dbReference type="Proteomes" id="UP000182932">
    <property type="component" value="Unassembled WGS sequence"/>
</dbReference>
<feature type="transmembrane region" description="Helical" evidence="1">
    <location>
        <begin position="59"/>
        <end position="77"/>
    </location>
</feature>
<keyword evidence="3" id="KW-1185">Reference proteome</keyword>
<keyword evidence="1" id="KW-1133">Transmembrane helix</keyword>
<gene>
    <name evidence="2" type="ORF">SAMN04487940_10851</name>
</gene>